<evidence type="ECO:0000259" key="1">
    <source>
        <dbReference type="Pfam" id="PF18765"/>
    </source>
</evidence>
<gene>
    <name evidence="2" type="ORF">EPICR_240005</name>
    <name evidence="3" type="ORF">EPICR_50001</name>
</gene>
<name>A0A484HI01_9BACT</name>
<protein>
    <submittedName>
        <fullName evidence="2">Nucleotidyltransferase</fullName>
    </submittedName>
</protein>
<feature type="domain" description="Polymerase beta nucleotidyltransferase" evidence="1">
    <location>
        <begin position="17"/>
        <end position="100"/>
    </location>
</feature>
<evidence type="ECO:0000313" key="3">
    <source>
        <dbReference type="EMBL" id="VEN74728.1"/>
    </source>
</evidence>
<dbReference type="EMBL" id="CAACVI010000017">
    <property type="protein sequence ID" value="VEN74044.1"/>
    <property type="molecule type" value="Genomic_DNA"/>
</dbReference>
<proteinExistence type="predicted"/>
<dbReference type="CDD" id="cd05403">
    <property type="entry name" value="NT_KNTase_like"/>
    <property type="match status" value="1"/>
</dbReference>
<dbReference type="InterPro" id="IPR043519">
    <property type="entry name" value="NT_sf"/>
</dbReference>
<organism evidence="2">
    <name type="scientific">uncultured Desulfobacteraceae bacterium</name>
    <dbReference type="NCBI Taxonomy" id="218296"/>
    <lineage>
        <taxon>Bacteria</taxon>
        <taxon>Pseudomonadati</taxon>
        <taxon>Thermodesulfobacteriota</taxon>
        <taxon>Desulfobacteria</taxon>
        <taxon>Desulfobacterales</taxon>
        <taxon>Desulfobacteraceae</taxon>
        <taxon>environmental samples</taxon>
    </lineage>
</organism>
<evidence type="ECO:0000313" key="2">
    <source>
        <dbReference type="EMBL" id="VEN74044.1"/>
    </source>
</evidence>
<reference evidence="2" key="1">
    <citation type="submission" date="2019-01" db="EMBL/GenBank/DDBJ databases">
        <authorList>
            <consortium name="Genoscope - CEA"/>
            <person name="William W."/>
        </authorList>
    </citation>
    <scope>NUCLEOTIDE SEQUENCE</scope>
    <source>
        <strain evidence="2">CR-1</strain>
    </source>
</reference>
<dbReference type="EMBL" id="CAACVI010000045">
    <property type="protein sequence ID" value="VEN74728.1"/>
    <property type="molecule type" value="Genomic_DNA"/>
</dbReference>
<dbReference type="PANTHER" id="PTHR33933">
    <property type="entry name" value="NUCLEOTIDYLTRANSFERASE"/>
    <property type="match status" value="1"/>
</dbReference>
<sequence>MDQKRTDDIIKNYLAVLRKNDFPVVRAFIFGSHAKGTQNADSDIDLAVTLETVEDKFEVGAQLAKLTRKVDIRIEPHPFHVNEFNMSHPFAKEILRHGIEVV</sequence>
<dbReference type="InterPro" id="IPR052548">
    <property type="entry name" value="Type_VII_TA_antitoxin"/>
</dbReference>
<dbReference type="Gene3D" id="3.30.460.10">
    <property type="entry name" value="Beta Polymerase, domain 2"/>
    <property type="match status" value="1"/>
</dbReference>
<dbReference type="InterPro" id="IPR041633">
    <property type="entry name" value="Polbeta"/>
</dbReference>
<accession>A0A484HI01</accession>
<dbReference type="PANTHER" id="PTHR33933:SF1">
    <property type="entry name" value="PROTEIN ADENYLYLTRANSFERASE MNTA-RELATED"/>
    <property type="match status" value="1"/>
</dbReference>
<dbReference type="Pfam" id="PF18765">
    <property type="entry name" value="Polbeta"/>
    <property type="match status" value="1"/>
</dbReference>
<dbReference type="AlphaFoldDB" id="A0A484HI01"/>
<keyword evidence="2" id="KW-0808">Transferase</keyword>
<dbReference type="GO" id="GO:0016740">
    <property type="term" value="F:transferase activity"/>
    <property type="evidence" value="ECO:0007669"/>
    <property type="project" value="UniProtKB-KW"/>
</dbReference>
<dbReference type="SUPFAM" id="SSF81301">
    <property type="entry name" value="Nucleotidyltransferase"/>
    <property type="match status" value="1"/>
</dbReference>